<keyword evidence="3 5" id="KW-0238">DNA-binding</keyword>
<evidence type="ECO:0008006" key="10">
    <source>
        <dbReference type="Google" id="ProtNLM"/>
    </source>
</evidence>
<dbReference type="SUPFAM" id="SSF56349">
    <property type="entry name" value="DNA breaking-rejoining enzymes"/>
    <property type="match status" value="1"/>
</dbReference>
<dbReference type="PANTHER" id="PTHR30349">
    <property type="entry name" value="PHAGE INTEGRASE-RELATED"/>
    <property type="match status" value="1"/>
</dbReference>
<evidence type="ECO:0000256" key="3">
    <source>
        <dbReference type="ARBA" id="ARBA00023125"/>
    </source>
</evidence>
<evidence type="ECO:0000259" key="7">
    <source>
        <dbReference type="PROSITE" id="PS51900"/>
    </source>
</evidence>
<dbReference type="GO" id="GO:0006310">
    <property type="term" value="P:DNA recombination"/>
    <property type="evidence" value="ECO:0007669"/>
    <property type="project" value="UniProtKB-KW"/>
</dbReference>
<evidence type="ECO:0000256" key="5">
    <source>
        <dbReference type="PROSITE-ProRule" id="PRU01248"/>
    </source>
</evidence>
<dbReference type="Gene3D" id="1.10.443.10">
    <property type="entry name" value="Intergrase catalytic core"/>
    <property type="match status" value="1"/>
</dbReference>
<evidence type="ECO:0000313" key="9">
    <source>
        <dbReference type="Proteomes" id="UP000008152"/>
    </source>
</evidence>
<dbReference type="KEGG" id="vha:VIBHAR_06825"/>
<feature type="domain" description="Tyr recombinase" evidence="6">
    <location>
        <begin position="185"/>
        <end position="379"/>
    </location>
</feature>
<evidence type="ECO:0000256" key="2">
    <source>
        <dbReference type="ARBA" id="ARBA00022908"/>
    </source>
</evidence>
<keyword evidence="4" id="KW-0233">DNA recombination</keyword>
<dbReference type="GO" id="GO:0003677">
    <property type="term" value="F:DNA binding"/>
    <property type="evidence" value="ECO:0007669"/>
    <property type="project" value="UniProtKB-UniRule"/>
</dbReference>
<dbReference type="CDD" id="cd01184">
    <property type="entry name" value="INT_C_like_1"/>
    <property type="match status" value="1"/>
</dbReference>
<dbReference type="PANTHER" id="PTHR30349:SF41">
    <property type="entry name" value="INTEGRASE_RECOMBINASE PROTEIN MJ0367-RELATED"/>
    <property type="match status" value="1"/>
</dbReference>
<evidence type="ECO:0000259" key="6">
    <source>
        <dbReference type="PROSITE" id="PS51898"/>
    </source>
</evidence>
<proteinExistence type="inferred from homology"/>
<reference evidence="8 9" key="1">
    <citation type="submission" date="2007-08" db="EMBL/GenBank/DDBJ databases">
        <authorList>
            <consortium name="The Vibrio harveyi Genome Sequencing Project"/>
            <person name="Bassler B."/>
            <person name="Clifton S.W."/>
            <person name="Fulton L."/>
            <person name="Delehaunty K."/>
            <person name="Fronick C."/>
            <person name="Harrison M."/>
            <person name="Markivic C."/>
            <person name="Fulton R."/>
            <person name="Tin-Wollam A.-M."/>
            <person name="Shah N."/>
            <person name="Pepin K."/>
            <person name="Nash W."/>
            <person name="Thiruvilangam P."/>
            <person name="Bhonagiri V."/>
            <person name="Waters C."/>
            <person name="Tu K.C."/>
            <person name="Irgon J."/>
            <person name="Wilson R.K."/>
        </authorList>
    </citation>
    <scope>NUCLEOTIDE SEQUENCE [LARGE SCALE GENOMIC DNA]</scope>
    <source>
        <strain evidence="9">ATCC BAA-1116 / BB120</strain>
    </source>
</reference>
<keyword evidence="2" id="KW-0229">DNA integration</keyword>
<evidence type="ECO:0000256" key="1">
    <source>
        <dbReference type="ARBA" id="ARBA00008857"/>
    </source>
</evidence>
<dbReference type="InterPro" id="IPR010998">
    <property type="entry name" value="Integrase_recombinase_N"/>
</dbReference>
<sequence>MFTKERRIACLRNVDQTKIILSLFEHANAQDLPFVEFKLSLNEQINQLREQFNQKTQGDISAQIPTLTNCSSPQKHSSEVDTETLEDFIQSKSVESVTALTLKQLRQRCRDFLLFVEKQPASKMTSKLAMAYRDELLSRDLSLKTIKDYIAAIKQFLSWCVVQELLEHNPFSNVKLPSKPASSSSQRPRWGMQELKRLFGSQIFKEQSQSFHWATLVMFYQGCRPSEACQLKVKNIHLDEDIPFIHFDDSGEQQHLKNAASNRCVPIHQALMDKEFLNYVRERQEQRQTQLFDYIPRGDDLDWSKDYRDIMGDILDACGFVAGNRATAYSFRHTFIDELKQAGVAEHVVAQIVGHKTHSLTYGHYGKPLPLKELVNAVNCFCLDPF</sequence>
<dbReference type="Proteomes" id="UP000008152">
    <property type="component" value="Chromosome II"/>
</dbReference>
<organism evidence="8 9">
    <name type="scientific">Vibrio campbellii (strain ATCC BAA-1116)</name>
    <dbReference type="NCBI Taxonomy" id="2902295"/>
    <lineage>
        <taxon>Bacteria</taxon>
        <taxon>Pseudomonadati</taxon>
        <taxon>Pseudomonadota</taxon>
        <taxon>Gammaproteobacteria</taxon>
        <taxon>Vibrionales</taxon>
        <taxon>Vibrionaceae</taxon>
        <taxon>Vibrio</taxon>
    </lineage>
</organism>
<dbReference type="EMBL" id="CP000790">
    <property type="protein sequence ID" value="ABU74707.1"/>
    <property type="molecule type" value="Genomic_DNA"/>
</dbReference>
<dbReference type="InterPro" id="IPR002104">
    <property type="entry name" value="Integrase_catalytic"/>
</dbReference>
<dbReference type="InterPro" id="IPR011010">
    <property type="entry name" value="DNA_brk_join_enz"/>
</dbReference>
<dbReference type="AlphaFoldDB" id="A7N7U7"/>
<dbReference type="Pfam" id="PF00589">
    <property type="entry name" value="Phage_integrase"/>
    <property type="match status" value="1"/>
</dbReference>
<dbReference type="Gene3D" id="1.10.150.130">
    <property type="match status" value="1"/>
</dbReference>
<dbReference type="InterPro" id="IPR050090">
    <property type="entry name" value="Tyrosine_recombinase_XerCD"/>
</dbReference>
<comment type="similarity">
    <text evidence="1">Belongs to the 'phage' integrase family.</text>
</comment>
<dbReference type="InterPro" id="IPR013762">
    <property type="entry name" value="Integrase-like_cat_sf"/>
</dbReference>
<dbReference type="InterPro" id="IPR044068">
    <property type="entry name" value="CB"/>
</dbReference>
<feature type="domain" description="Core-binding (CB)" evidence="7">
    <location>
        <begin position="79"/>
        <end position="161"/>
    </location>
</feature>
<dbReference type="PROSITE" id="PS51900">
    <property type="entry name" value="CB"/>
    <property type="match status" value="1"/>
</dbReference>
<protein>
    <recommendedName>
        <fullName evidence="10">Integrase</fullName>
    </recommendedName>
</protein>
<evidence type="ECO:0000256" key="4">
    <source>
        <dbReference type="ARBA" id="ARBA00023172"/>
    </source>
</evidence>
<name>A7N7U7_VIBC1</name>
<dbReference type="GO" id="GO:0015074">
    <property type="term" value="P:DNA integration"/>
    <property type="evidence" value="ECO:0007669"/>
    <property type="project" value="UniProtKB-KW"/>
</dbReference>
<evidence type="ECO:0000313" key="8">
    <source>
        <dbReference type="EMBL" id="ABU74707.1"/>
    </source>
</evidence>
<gene>
    <name evidence="8" type="ordered locus">VIBHAR_06825</name>
</gene>
<dbReference type="PATRIC" id="fig|338187.36.peg.5663"/>
<accession>A7N7U7</accession>
<dbReference type="PROSITE" id="PS51898">
    <property type="entry name" value="TYR_RECOMBINASE"/>
    <property type="match status" value="1"/>
</dbReference>